<evidence type="ECO:0000313" key="3">
    <source>
        <dbReference type="Proteomes" id="UP000191518"/>
    </source>
</evidence>
<keyword evidence="3" id="KW-1185">Reference proteome</keyword>
<feature type="region of interest" description="Disordered" evidence="1">
    <location>
        <begin position="90"/>
        <end position="169"/>
    </location>
</feature>
<evidence type="ECO:0000313" key="2">
    <source>
        <dbReference type="EMBL" id="OQE04726.1"/>
    </source>
</evidence>
<sequence length="169" mass="17951">MALGTERSPSSRLYWGFPTISRQVCIFGNSDVYRSSHVTDVLTSISNLIKHSSSKGNIHRLLQNFDLTTNYAIGIIHQGLSTTHTQILKNPTTRPIMNTEAERKARREERRRQQAAAATAAAASESASNAAVSTSSSYDTGSSSYGGSSSCDTGSSSYGGSSSCDNSSG</sequence>
<reference evidence="3" key="1">
    <citation type="journal article" date="2017" name="Nat. Microbiol.">
        <title>Global analysis of biosynthetic gene clusters reveals vast potential of secondary metabolite production in Penicillium species.</title>
        <authorList>
            <person name="Nielsen J.C."/>
            <person name="Grijseels S."/>
            <person name="Prigent S."/>
            <person name="Ji B."/>
            <person name="Dainat J."/>
            <person name="Nielsen K.F."/>
            <person name="Frisvad J.C."/>
            <person name="Workman M."/>
            <person name="Nielsen J."/>
        </authorList>
    </citation>
    <scope>NUCLEOTIDE SEQUENCE [LARGE SCALE GENOMIC DNA]</scope>
    <source>
        <strain evidence="3">IBT 29486</strain>
    </source>
</reference>
<protein>
    <submittedName>
        <fullName evidence="2">Uncharacterized protein</fullName>
    </submittedName>
</protein>
<name>A0A1V6RSX6_9EURO</name>
<feature type="compositionally biased region" description="Low complexity" evidence="1">
    <location>
        <begin position="114"/>
        <end position="169"/>
    </location>
</feature>
<evidence type="ECO:0000256" key="1">
    <source>
        <dbReference type="SAM" id="MobiDB-lite"/>
    </source>
</evidence>
<feature type="compositionally biased region" description="Basic and acidic residues" evidence="1">
    <location>
        <begin position="100"/>
        <end position="112"/>
    </location>
</feature>
<gene>
    <name evidence="2" type="ORF">PENVUL_c030G09762</name>
</gene>
<accession>A0A1V6RSX6</accession>
<dbReference type="Proteomes" id="UP000191518">
    <property type="component" value="Unassembled WGS sequence"/>
</dbReference>
<dbReference type="AlphaFoldDB" id="A0A1V6RSX6"/>
<dbReference type="EMBL" id="MDYP01000030">
    <property type="protein sequence ID" value="OQE04726.1"/>
    <property type="molecule type" value="Genomic_DNA"/>
</dbReference>
<proteinExistence type="predicted"/>
<comment type="caution">
    <text evidence="2">The sequence shown here is derived from an EMBL/GenBank/DDBJ whole genome shotgun (WGS) entry which is preliminary data.</text>
</comment>
<organism evidence="2 3">
    <name type="scientific">Penicillium vulpinum</name>
    <dbReference type="NCBI Taxonomy" id="29845"/>
    <lineage>
        <taxon>Eukaryota</taxon>
        <taxon>Fungi</taxon>
        <taxon>Dikarya</taxon>
        <taxon>Ascomycota</taxon>
        <taxon>Pezizomycotina</taxon>
        <taxon>Eurotiomycetes</taxon>
        <taxon>Eurotiomycetidae</taxon>
        <taxon>Eurotiales</taxon>
        <taxon>Aspergillaceae</taxon>
        <taxon>Penicillium</taxon>
    </lineage>
</organism>